<keyword evidence="3" id="KW-1185">Reference proteome</keyword>
<accession>A0A1T4JL34</accession>
<evidence type="ECO:0000313" key="3">
    <source>
        <dbReference type="Proteomes" id="UP000190423"/>
    </source>
</evidence>
<protein>
    <submittedName>
        <fullName evidence="2">Sulfatase-modifying factor enzyme 1</fullName>
    </submittedName>
</protein>
<dbReference type="InterPro" id="IPR005532">
    <property type="entry name" value="SUMF_dom"/>
</dbReference>
<reference evidence="2 3" key="1">
    <citation type="submission" date="2017-02" db="EMBL/GenBank/DDBJ databases">
        <authorList>
            <person name="Peterson S.W."/>
        </authorList>
    </citation>
    <scope>NUCLEOTIDE SEQUENCE [LARGE SCALE GENOMIC DNA]</scope>
    <source>
        <strain evidence="2 3">ATCC BAA-908</strain>
    </source>
</reference>
<dbReference type="RefSeq" id="WP_143593160.1">
    <property type="nucleotide sequence ID" value="NZ_FUWG01000003.1"/>
</dbReference>
<dbReference type="SUPFAM" id="SSF56436">
    <property type="entry name" value="C-type lectin-like"/>
    <property type="match status" value="1"/>
</dbReference>
<dbReference type="EMBL" id="FUWG01000003">
    <property type="protein sequence ID" value="SJZ30910.1"/>
    <property type="molecule type" value="Genomic_DNA"/>
</dbReference>
<gene>
    <name evidence="2" type="ORF">SAMN02745149_00550</name>
</gene>
<dbReference type="Pfam" id="PF03781">
    <property type="entry name" value="FGE-sulfatase"/>
    <property type="match status" value="1"/>
</dbReference>
<evidence type="ECO:0000313" key="2">
    <source>
        <dbReference type="EMBL" id="SJZ30910.1"/>
    </source>
</evidence>
<feature type="domain" description="Sulfatase-modifying factor enzyme-like" evidence="1">
    <location>
        <begin position="77"/>
        <end position="262"/>
    </location>
</feature>
<name>A0A1T4JL34_TREPO</name>
<dbReference type="GeneID" id="78315868"/>
<dbReference type="Proteomes" id="UP000190423">
    <property type="component" value="Unassembled WGS sequence"/>
</dbReference>
<dbReference type="Gene3D" id="3.90.1580.10">
    <property type="entry name" value="paralog of FGE (formylglycine-generating enzyme)"/>
    <property type="match status" value="1"/>
</dbReference>
<dbReference type="InterPro" id="IPR042095">
    <property type="entry name" value="SUMF_sf"/>
</dbReference>
<proteinExistence type="predicted"/>
<dbReference type="STRING" id="261392.SAMN02745149_00550"/>
<sequence length="283" mass="32072">MKKISFLFIPLFLLCILSCKNFLWSVNDEKGEVYAIPERIPKVKEKTDSLHYADGNSFSIDMIEILNPDSIILGENVESVMKIAEVPPFRMAKFELSYNIWYKVYSWATSEERGEKVYAFENPGSEGAYSSGGDKNPLYFFNEGGFPKTEGMPVNGVSWWDAVVWCNALNEMLGLEPVYCADEQYQVPLRNAVYETGAEVSGCPLAYSTKAREVDMTSLTKGNIDNPYVNKNSRGYRLPYDYEWEYAARKCSDGSFIPGTKTLPATNTVLPKREVQSRPLLNR</sequence>
<evidence type="ECO:0000259" key="1">
    <source>
        <dbReference type="Pfam" id="PF03781"/>
    </source>
</evidence>
<organism evidence="2 3">
    <name type="scientific">Treponema porcinum</name>
    <dbReference type="NCBI Taxonomy" id="261392"/>
    <lineage>
        <taxon>Bacteria</taxon>
        <taxon>Pseudomonadati</taxon>
        <taxon>Spirochaetota</taxon>
        <taxon>Spirochaetia</taxon>
        <taxon>Spirochaetales</taxon>
        <taxon>Treponemataceae</taxon>
        <taxon>Treponema</taxon>
    </lineage>
</organism>
<dbReference type="OrthoDB" id="9812707at2"/>
<dbReference type="AlphaFoldDB" id="A0A1T4JL34"/>
<dbReference type="InterPro" id="IPR016187">
    <property type="entry name" value="CTDL_fold"/>
</dbReference>